<dbReference type="InterPro" id="IPR058840">
    <property type="entry name" value="AAA_SelU"/>
</dbReference>
<organism evidence="3 4">
    <name type="scientific">Oxalicibacterium faecigallinarum</name>
    <dbReference type="NCBI Taxonomy" id="573741"/>
    <lineage>
        <taxon>Bacteria</taxon>
        <taxon>Pseudomonadati</taxon>
        <taxon>Pseudomonadota</taxon>
        <taxon>Betaproteobacteria</taxon>
        <taxon>Burkholderiales</taxon>
        <taxon>Oxalobacteraceae</taxon>
        <taxon>Oxalicibacterium</taxon>
    </lineage>
</organism>
<feature type="domain" description="Rhodanese" evidence="2">
    <location>
        <begin position="36"/>
        <end position="152"/>
    </location>
</feature>
<comment type="caution">
    <text evidence="3">The sequence shown here is derived from an EMBL/GenBank/DDBJ whole genome shotgun (WGS) entry which is preliminary data.</text>
</comment>
<evidence type="ECO:0000313" key="3">
    <source>
        <dbReference type="EMBL" id="GGI17043.1"/>
    </source>
</evidence>
<keyword evidence="1" id="KW-0711">Selenium</keyword>
<dbReference type="Pfam" id="PF00581">
    <property type="entry name" value="Rhodanese"/>
    <property type="match status" value="1"/>
</dbReference>
<keyword evidence="4" id="KW-1185">Reference proteome</keyword>
<dbReference type="SUPFAM" id="SSF52821">
    <property type="entry name" value="Rhodanese/Cell cycle control phosphatase"/>
    <property type="match status" value="1"/>
</dbReference>
<evidence type="ECO:0000256" key="1">
    <source>
        <dbReference type="ARBA" id="ARBA00023266"/>
    </source>
</evidence>
<name>A0A8J3AVM4_9BURK</name>
<dbReference type="PROSITE" id="PS50206">
    <property type="entry name" value="RHODANESE_3"/>
    <property type="match status" value="1"/>
</dbReference>
<accession>A0A8J3AVM4</accession>
<sequence>MRYSVGLFKAPLFAMKYPLLRSFADLLPELGQYDAIIDVRSPLEFAEDHVPGAINCPVLNNEERIRVGTHYRQVGAFEAKKLGAALVAKNVAQHIEMLFYSHPQSWKPLVYCWRGGNRSGAMAHILAKVGWPVTRIDGGYKAYRSHVNTELTSLPATFHYQVLCGPTGSGKSRLLRTLVQQGAQVLDLEQLANHRGSVLGNVPDSEQPSQKWFETGIWHALRQFDPDRPVFIEAESKKVGKLRVPDSLMTCMRASACTVIALPLADRVHLLLDEYAHFVQDAAHLTHQLDLLAPLHGKDRIAQWRMLAESGEMPKLVEALLASHYDALYAQSVKRNFSELGSATMLPLADGSTQTFEQAAAQLIATAT</sequence>
<dbReference type="Proteomes" id="UP000642180">
    <property type="component" value="Unassembled WGS sequence"/>
</dbReference>
<dbReference type="InterPro" id="IPR017582">
    <property type="entry name" value="SelU"/>
</dbReference>
<dbReference type="EMBL" id="BMDI01000001">
    <property type="protein sequence ID" value="GGI17043.1"/>
    <property type="molecule type" value="Genomic_DNA"/>
</dbReference>
<evidence type="ECO:0000259" key="2">
    <source>
        <dbReference type="PROSITE" id="PS50206"/>
    </source>
</evidence>
<dbReference type="AlphaFoldDB" id="A0A8J3AVM4"/>
<proteinExistence type="predicted"/>
<dbReference type="PANTHER" id="PTHR30401">
    <property type="entry name" value="TRNA 2-SELENOURIDINE SYNTHASE"/>
    <property type="match status" value="1"/>
</dbReference>
<dbReference type="Gene3D" id="3.40.250.10">
    <property type="entry name" value="Rhodanese-like domain"/>
    <property type="match status" value="1"/>
</dbReference>
<gene>
    <name evidence="3" type="ORF">GCM10008066_06990</name>
</gene>
<protein>
    <submittedName>
        <fullName evidence="3">tRNA 2-selenouridine synthase</fullName>
    </submittedName>
</protein>
<reference evidence="4" key="1">
    <citation type="journal article" date="2019" name="Int. J. Syst. Evol. Microbiol.">
        <title>The Global Catalogue of Microorganisms (GCM) 10K type strain sequencing project: providing services to taxonomists for standard genome sequencing and annotation.</title>
        <authorList>
            <consortium name="The Broad Institute Genomics Platform"/>
            <consortium name="The Broad Institute Genome Sequencing Center for Infectious Disease"/>
            <person name="Wu L."/>
            <person name="Ma J."/>
        </authorList>
    </citation>
    <scope>NUCLEOTIDE SEQUENCE [LARGE SCALE GENOMIC DNA]</scope>
    <source>
        <strain evidence="4">CCM 2767</strain>
    </source>
</reference>
<dbReference type="Pfam" id="PF26341">
    <property type="entry name" value="AAA_SelU"/>
    <property type="match status" value="1"/>
</dbReference>
<dbReference type="NCBIfam" id="NF008750">
    <property type="entry name" value="PRK11784.1-2"/>
    <property type="match status" value="1"/>
</dbReference>
<dbReference type="InterPro" id="IPR001763">
    <property type="entry name" value="Rhodanese-like_dom"/>
</dbReference>
<dbReference type="GO" id="GO:0043828">
    <property type="term" value="F:tRNA 2-selenouridine synthase activity"/>
    <property type="evidence" value="ECO:0007669"/>
    <property type="project" value="InterPro"/>
</dbReference>
<dbReference type="NCBIfam" id="TIGR03167">
    <property type="entry name" value="tRNA_sel_U_synt"/>
    <property type="match status" value="1"/>
</dbReference>
<dbReference type="GO" id="GO:0002098">
    <property type="term" value="P:tRNA wobble uridine modification"/>
    <property type="evidence" value="ECO:0007669"/>
    <property type="project" value="InterPro"/>
</dbReference>
<dbReference type="NCBIfam" id="NF008752">
    <property type="entry name" value="PRK11784.1-4"/>
    <property type="match status" value="1"/>
</dbReference>
<dbReference type="InterPro" id="IPR036873">
    <property type="entry name" value="Rhodanese-like_dom_sf"/>
</dbReference>
<dbReference type="SMART" id="SM00450">
    <property type="entry name" value="RHOD"/>
    <property type="match status" value="1"/>
</dbReference>
<evidence type="ECO:0000313" key="4">
    <source>
        <dbReference type="Proteomes" id="UP000642180"/>
    </source>
</evidence>
<dbReference type="PANTHER" id="PTHR30401:SF0">
    <property type="entry name" value="TRNA 2-SELENOURIDINE SYNTHASE"/>
    <property type="match status" value="1"/>
</dbReference>